<evidence type="ECO:0000313" key="1">
    <source>
        <dbReference type="EMBL" id="GGD38650.1"/>
    </source>
</evidence>
<dbReference type="EMBL" id="BMGI01000003">
    <property type="protein sequence ID" value="GGD38650.1"/>
    <property type="molecule type" value="Genomic_DNA"/>
</dbReference>
<comment type="caution">
    <text evidence="1">The sequence shown here is derived from an EMBL/GenBank/DDBJ whole genome shotgun (WGS) entry which is preliminary data.</text>
</comment>
<gene>
    <name evidence="1" type="ORF">GCM10011358_23140</name>
</gene>
<keyword evidence="2" id="KW-1185">Reference proteome</keyword>
<proteinExistence type="predicted"/>
<dbReference type="Pfam" id="PF10932">
    <property type="entry name" value="DUF2783"/>
    <property type="match status" value="1"/>
</dbReference>
<name>A0ABQ1QNU5_9RHOB</name>
<dbReference type="InterPro" id="IPR021233">
    <property type="entry name" value="DUF2783"/>
</dbReference>
<evidence type="ECO:0000313" key="2">
    <source>
        <dbReference type="Proteomes" id="UP000617355"/>
    </source>
</evidence>
<sequence>MGKLILTPNIAGADDFYADLIDTHEGLSKEESDALNARLILILANHIGEREVLSEALRTARATAKG</sequence>
<organism evidence="1 2">
    <name type="scientific">Sinisalibacter lacisalsi</name>
    <dbReference type="NCBI Taxonomy" id="1526570"/>
    <lineage>
        <taxon>Bacteria</taxon>
        <taxon>Pseudomonadati</taxon>
        <taxon>Pseudomonadota</taxon>
        <taxon>Alphaproteobacteria</taxon>
        <taxon>Rhodobacterales</taxon>
        <taxon>Roseobacteraceae</taxon>
        <taxon>Sinisalibacter</taxon>
    </lineage>
</organism>
<protein>
    <recommendedName>
        <fullName evidence="3">DUF2783 domain-containing protein</fullName>
    </recommendedName>
</protein>
<accession>A0ABQ1QNU5</accession>
<evidence type="ECO:0008006" key="3">
    <source>
        <dbReference type="Google" id="ProtNLM"/>
    </source>
</evidence>
<dbReference type="RefSeq" id="WP_188527816.1">
    <property type="nucleotide sequence ID" value="NZ_BMGI01000003.1"/>
</dbReference>
<reference evidence="2" key="1">
    <citation type="journal article" date="2019" name="Int. J. Syst. Evol. Microbiol.">
        <title>The Global Catalogue of Microorganisms (GCM) 10K type strain sequencing project: providing services to taxonomists for standard genome sequencing and annotation.</title>
        <authorList>
            <consortium name="The Broad Institute Genomics Platform"/>
            <consortium name="The Broad Institute Genome Sequencing Center for Infectious Disease"/>
            <person name="Wu L."/>
            <person name="Ma J."/>
        </authorList>
    </citation>
    <scope>NUCLEOTIDE SEQUENCE [LARGE SCALE GENOMIC DNA]</scope>
    <source>
        <strain evidence="2">CGMCC 1.12922</strain>
    </source>
</reference>
<dbReference type="Proteomes" id="UP000617355">
    <property type="component" value="Unassembled WGS sequence"/>
</dbReference>